<name>A0AAD6SP77_9AGAR</name>
<dbReference type="AlphaFoldDB" id="A0AAD6SP77"/>
<dbReference type="InterPro" id="IPR036812">
    <property type="entry name" value="NAD(P)_OxRdtase_dom_sf"/>
</dbReference>
<reference evidence="1" key="1">
    <citation type="submission" date="2023-03" db="EMBL/GenBank/DDBJ databases">
        <title>Massive genome expansion in bonnet fungi (Mycena s.s.) driven by repeated elements and novel gene families across ecological guilds.</title>
        <authorList>
            <consortium name="Lawrence Berkeley National Laboratory"/>
            <person name="Harder C.B."/>
            <person name="Miyauchi S."/>
            <person name="Viragh M."/>
            <person name="Kuo A."/>
            <person name="Thoen E."/>
            <person name="Andreopoulos B."/>
            <person name="Lu D."/>
            <person name="Skrede I."/>
            <person name="Drula E."/>
            <person name="Henrissat B."/>
            <person name="Morin E."/>
            <person name="Kohler A."/>
            <person name="Barry K."/>
            <person name="LaButti K."/>
            <person name="Morin E."/>
            <person name="Salamov A."/>
            <person name="Lipzen A."/>
            <person name="Mereny Z."/>
            <person name="Hegedus B."/>
            <person name="Baldrian P."/>
            <person name="Stursova M."/>
            <person name="Weitz H."/>
            <person name="Taylor A."/>
            <person name="Grigoriev I.V."/>
            <person name="Nagy L.G."/>
            <person name="Martin F."/>
            <person name="Kauserud H."/>
        </authorList>
    </citation>
    <scope>NUCLEOTIDE SEQUENCE</scope>
    <source>
        <strain evidence="1">CBHHK200</strain>
    </source>
</reference>
<dbReference type="Proteomes" id="UP001218188">
    <property type="component" value="Unassembled WGS sequence"/>
</dbReference>
<sequence length="108" mass="12316">MKSGPNLVVLSICQTPRCRGVFSLRQPTDVPFIAPYKDYLLESRRNPKEARGISMTQVSIAWMLSKEAAIHIKLTQEEIEYLEKPYRPVASSAICELEASYMQSSHVW</sequence>
<dbReference type="SUPFAM" id="SSF51430">
    <property type="entry name" value="NAD(P)-linked oxidoreductase"/>
    <property type="match status" value="1"/>
</dbReference>
<evidence type="ECO:0008006" key="3">
    <source>
        <dbReference type="Google" id="ProtNLM"/>
    </source>
</evidence>
<protein>
    <recommendedName>
        <fullName evidence="3">NADP-dependent oxidoreductase domain-containing protein</fullName>
    </recommendedName>
</protein>
<accession>A0AAD6SP77</accession>
<gene>
    <name evidence="1" type="ORF">C8F04DRAFT_1185996</name>
</gene>
<proteinExistence type="predicted"/>
<evidence type="ECO:0000313" key="2">
    <source>
        <dbReference type="Proteomes" id="UP001218188"/>
    </source>
</evidence>
<comment type="caution">
    <text evidence="1">The sequence shown here is derived from an EMBL/GenBank/DDBJ whole genome shotgun (WGS) entry which is preliminary data.</text>
</comment>
<dbReference type="EMBL" id="JARJCM010000082">
    <property type="protein sequence ID" value="KAJ7031363.1"/>
    <property type="molecule type" value="Genomic_DNA"/>
</dbReference>
<evidence type="ECO:0000313" key="1">
    <source>
        <dbReference type="EMBL" id="KAJ7031363.1"/>
    </source>
</evidence>
<keyword evidence="2" id="KW-1185">Reference proteome</keyword>
<organism evidence="1 2">
    <name type="scientific">Mycena alexandri</name>
    <dbReference type="NCBI Taxonomy" id="1745969"/>
    <lineage>
        <taxon>Eukaryota</taxon>
        <taxon>Fungi</taxon>
        <taxon>Dikarya</taxon>
        <taxon>Basidiomycota</taxon>
        <taxon>Agaricomycotina</taxon>
        <taxon>Agaricomycetes</taxon>
        <taxon>Agaricomycetidae</taxon>
        <taxon>Agaricales</taxon>
        <taxon>Marasmiineae</taxon>
        <taxon>Mycenaceae</taxon>
        <taxon>Mycena</taxon>
    </lineage>
</organism>